<name>A0A4Z0H5C9_9BACI</name>
<accession>A0A4Z0H5C9</accession>
<dbReference type="GO" id="GO:0008902">
    <property type="term" value="F:hydroxymethylpyrimidine kinase activity"/>
    <property type="evidence" value="ECO:0007669"/>
    <property type="project" value="TreeGrafter"/>
</dbReference>
<dbReference type="GO" id="GO:0008972">
    <property type="term" value="F:phosphomethylpyrimidine kinase activity"/>
    <property type="evidence" value="ECO:0007669"/>
    <property type="project" value="TreeGrafter"/>
</dbReference>
<dbReference type="PIRSF" id="PIRSF000513">
    <property type="entry name" value="Thz_kinase"/>
    <property type="match status" value="1"/>
</dbReference>
<comment type="caution">
    <text evidence="12">The sequence shown here is derived from an EMBL/GenBank/DDBJ whole genome shotgun (WGS) entry which is preliminary data.</text>
</comment>
<dbReference type="HAMAP" id="MF_00228">
    <property type="entry name" value="Thz_kinase"/>
    <property type="match status" value="1"/>
</dbReference>
<keyword evidence="5 11" id="KW-0479">Metal-binding</keyword>
<dbReference type="GO" id="GO:0004417">
    <property type="term" value="F:hydroxyethylthiazole kinase activity"/>
    <property type="evidence" value="ECO:0007669"/>
    <property type="project" value="UniProtKB-UniRule"/>
</dbReference>
<dbReference type="GO" id="GO:0005829">
    <property type="term" value="C:cytosol"/>
    <property type="evidence" value="ECO:0007669"/>
    <property type="project" value="TreeGrafter"/>
</dbReference>
<evidence type="ECO:0000256" key="6">
    <source>
        <dbReference type="ARBA" id="ARBA00022741"/>
    </source>
</evidence>
<evidence type="ECO:0000256" key="9">
    <source>
        <dbReference type="ARBA" id="ARBA00022842"/>
    </source>
</evidence>
<evidence type="ECO:0000256" key="4">
    <source>
        <dbReference type="ARBA" id="ARBA00022679"/>
    </source>
</evidence>
<evidence type="ECO:0000313" key="12">
    <source>
        <dbReference type="EMBL" id="TGB05067.1"/>
    </source>
</evidence>
<keyword evidence="13" id="KW-1185">Reference proteome</keyword>
<proteinExistence type="inferred from homology"/>
<dbReference type="PRINTS" id="PR01099">
    <property type="entry name" value="HYETHTZKNASE"/>
</dbReference>
<feature type="binding site" evidence="11">
    <location>
        <position position="189"/>
    </location>
    <ligand>
        <name>substrate</name>
    </ligand>
</feature>
<dbReference type="InterPro" id="IPR000417">
    <property type="entry name" value="Hyethyz_kinase"/>
</dbReference>
<reference evidence="12 13" key="1">
    <citation type="journal article" date="2003" name="Int. J. Syst. Evol. Microbiol.">
        <title>Halobacillus salinus sp. nov., isolated from a salt lake on the coast of the East Sea in Korea.</title>
        <authorList>
            <person name="Yoon J.H."/>
            <person name="Kang K.H."/>
            <person name="Park Y.H."/>
        </authorList>
    </citation>
    <scope>NUCLEOTIDE SEQUENCE [LARGE SCALE GENOMIC DNA]</scope>
    <source>
        <strain evidence="12 13">HSL-3</strain>
    </source>
</reference>
<organism evidence="12 13">
    <name type="scientific">Halobacillus salinus</name>
    <dbReference type="NCBI Taxonomy" id="192814"/>
    <lineage>
        <taxon>Bacteria</taxon>
        <taxon>Bacillati</taxon>
        <taxon>Bacillota</taxon>
        <taxon>Bacilli</taxon>
        <taxon>Bacillales</taxon>
        <taxon>Bacillaceae</taxon>
        <taxon>Halobacillus</taxon>
    </lineage>
</organism>
<dbReference type="UniPathway" id="UPA00060">
    <property type="reaction ID" value="UER00139"/>
</dbReference>
<dbReference type="PANTHER" id="PTHR20858:SF17">
    <property type="entry name" value="HYDROXYMETHYLPYRIMIDINE_PHOSPHOMETHYLPYRIMIDINE KINASE THI20-RELATED"/>
    <property type="match status" value="1"/>
</dbReference>
<dbReference type="STRING" id="192814.GCA_900166575_02087"/>
<evidence type="ECO:0000256" key="7">
    <source>
        <dbReference type="ARBA" id="ARBA00022777"/>
    </source>
</evidence>
<dbReference type="GO" id="GO:0009229">
    <property type="term" value="P:thiamine diphosphate biosynthetic process"/>
    <property type="evidence" value="ECO:0007669"/>
    <property type="project" value="UniProtKB-UniRule"/>
</dbReference>
<dbReference type="EC" id="2.7.1.50" evidence="11"/>
<dbReference type="GO" id="GO:0009228">
    <property type="term" value="P:thiamine biosynthetic process"/>
    <property type="evidence" value="ECO:0007669"/>
    <property type="project" value="UniProtKB-KW"/>
</dbReference>
<comment type="pathway">
    <text evidence="3 11">Cofactor biosynthesis; thiamine diphosphate biosynthesis; 4-methyl-5-(2-phosphoethyl)-thiazole from 5-(2-hydroxyethyl)-4-methylthiazole: step 1/1.</text>
</comment>
<keyword evidence="4 11" id="KW-0808">Transferase</keyword>
<feature type="binding site" evidence="11">
    <location>
        <position position="117"/>
    </location>
    <ligand>
        <name>ATP</name>
        <dbReference type="ChEBI" id="CHEBI:30616"/>
    </ligand>
</feature>
<evidence type="ECO:0000256" key="2">
    <source>
        <dbReference type="ARBA" id="ARBA00001946"/>
    </source>
</evidence>
<sequence length="252" mass="26367">MNEGILHKVREMNPLVHNMTNQVVMNFSANGLLALGASPIMANAKEDAAEVARQSDGLLLNIGTVGEEQLDAMILAGKAANEQEIPVVIDPVGVAATSYRTKLFESLLSEVQPTVIKGNAGELAHLIGRKLETKGVDFVGETDPTEVAEEVARNCGTSVLCTGKTDIVTDGNRTLKNETGTALLTQITGAGCLLGSVVTAYLSVGEDVLESAHAAAAYYGKKAEIAASQTDVRGPGTFLSHFIDQLAGEDMG</sequence>
<dbReference type="CDD" id="cd01170">
    <property type="entry name" value="THZ_kinase"/>
    <property type="match status" value="1"/>
</dbReference>
<evidence type="ECO:0000256" key="3">
    <source>
        <dbReference type="ARBA" id="ARBA00004868"/>
    </source>
</evidence>
<dbReference type="EMBL" id="SRJC01000001">
    <property type="protein sequence ID" value="TGB05067.1"/>
    <property type="molecule type" value="Genomic_DNA"/>
</dbReference>
<evidence type="ECO:0000256" key="11">
    <source>
        <dbReference type="HAMAP-Rule" id="MF_00228"/>
    </source>
</evidence>
<keyword evidence="7 11" id="KW-0418">Kinase</keyword>
<gene>
    <name evidence="11 12" type="primary">thiM</name>
    <name evidence="12" type="ORF">E4663_08740</name>
</gene>
<keyword evidence="6 11" id="KW-0547">Nucleotide-binding</keyword>
<dbReference type="Proteomes" id="UP000297982">
    <property type="component" value="Unassembled WGS sequence"/>
</dbReference>
<comment type="catalytic activity">
    <reaction evidence="1 11">
        <text>5-(2-hydroxyethyl)-4-methylthiazole + ATP = 4-methyl-5-(2-phosphooxyethyl)-thiazole + ADP + H(+)</text>
        <dbReference type="Rhea" id="RHEA:24212"/>
        <dbReference type="ChEBI" id="CHEBI:15378"/>
        <dbReference type="ChEBI" id="CHEBI:17957"/>
        <dbReference type="ChEBI" id="CHEBI:30616"/>
        <dbReference type="ChEBI" id="CHEBI:58296"/>
        <dbReference type="ChEBI" id="CHEBI:456216"/>
        <dbReference type="EC" id="2.7.1.50"/>
    </reaction>
</comment>
<comment type="similarity">
    <text evidence="11">Belongs to the Thz kinase family.</text>
</comment>
<dbReference type="PANTHER" id="PTHR20858">
    <property type="entry name" value="PHOSPHOMETHYLPYRIMIDINE KINASE"/>
    <property type="match status" value="1"/>
</dbReference>
<keyword evidence="9 11" id="KW-0460">Magnesium</keyword>
<dbReference type="AlphaFoldDB" id="A0A4Z0H5C9"/>
<comment type="function">
    <text evidence="11">Catalyzes the phosphorylation of the hydroxyl group of 4-methyl-5-beta-hydroxyethylthiazole (THZ).</text>
</comment>
<dbReference type="InterPro" id="IPR029056">
    <property type="entry name" value="Ribokinase-like"/>
</dbReference>
<evidence type="ECO:0000256" key="8">
    <source>
        <dbReference type="ARBA" id="ARBA00022840"/>
    </source>
</evidence>
<comment type="cofactor">
    <cofactor evidence="2 11">
        <name>Mg(2+)</name>
        <dbReference type="ChEBI" id="CHEBI:18420"/>
    </cofactor>
</comment>
<dbReference type="NCBIfam" id="NF006830">
    <property type="entry name" value="PRK09355.1"/>
    <property type="match status" value="1"/>
</dbReference>
<evidence type="ECO:0000256" key="1">
    <source>
        <dbReference type="ARBA" id="ARBA00001771"/>
    </source>
</evidence>
<dbReference type="GO" id="GO:0000287">
    <property type="term" value="F:magnesium ion binding"/>
    <property type="evidence" value="ECO:0007669"/>
    <property type="project" value="UniProtKB-UniRule"/>
</dbReference>
<protein>
    <recommendedName>
        <fullName evidence="11">Hydroxyethylthiazole kinase</fullName>
        <ecNumber evidence="11">2.7.1.50</ecNumber>
    </recommendedName>
    <alternativeName>
        <fullName evidence="11">4-methyl-5-beta-hydroxyethylthiazole kinase</fullName>
        <shortName evidence="11">TH kinase</shortName>
        <shortName evidence="11">Thz kinase</shortName>
    </alternativeName>
</protein>
<keyword evidence="10 11" id="KW-0784">Thiamine biosynthesis</keyword>
<dbReference type="SUPFAM" id="SSF53613">
    <property type="entry name" value="Ribokinase-like"/>
    <property type="match status" value="1"/>
</dbReference>
<dbReference type="RefSeq" id="WP_135327300.1">
    <property type="nucleotide sequence ID" value="NZ_SRJC01000001.1"/>
</dbReference>
<feature type="binding site" evidence="11">
    <location>
        <position position="162"/>
    </location>
    <ligand>
        <name>ATP</name>
        <dbReference type="ChEBI" id="CHEBI:30616"/>
    </ligand>
</feature>
<dbReference type="NCBIfam" id="TIGR00694">
    <property type="entry name" value="thiM"/>
    <property type="match status" value="1"/>
</dbReference>
<feature type="binding site" evidence="11">
    <location>
        <position position="41"/>
    </location>
    <ligand>
        <name>substrate</name>
    </ligand>
</feature>
<dbReference type="Pfam" id="PF02110">
    <property type="entry name" value="HK"/>
    <property type="match status" value="1"/>
</dbReference>
<evidence type="ECO:0000256" key="10">
    <source>
        <dbReference type="ARBA" id="ARBA00022977"/>
    </source>
</evidence>
<keyword evidence="8 11" id="KW-0067">ATP-binding</keyword>
<dbReference type="GO" id="GO:0005524">
    <property type="term" value="F:ATP binding"/>
    <property type="evidence" value="ECO:0007669"/>
    <property type="project" value="UniProtKB-UniRule"/>
</dbReference>
<dbReference type="Gene3D" id="3.40.1190.20">
    <property type="match status" value="1"/>
</dbReference>
<evidence type="ECO:0000313" key="13">
    <source>
        <dbReference type="Proteomes" id="UP000297982"/>
    </source>
</evidence>
<evidence type="ECO:0000256" key="5">
    <source>
        <dbReference type="ARBA" id="ARBA00022723"/>
    </source>
</evidence>